<dbReference type="PANTHER" id="PTHR43383:SF2">
    <property type="entry name" value="AMIDOHYDROLASE 2 FAMILY PROTEIN"/>
    <property type="match status" value="1"/>
</dbReference>
<dbReference type="Proteomes" id="UP000288805">
    <property type="component" value="Unassembled WGS sequence"/>
</dbReference>
<dbReference type="CDD" id="cd09272">
    <property type="entry name" value="RNase_HI_RT_Ty1"/>
    <property type="match status" value="1"/>
</dbReference>
<dbReference type="EMBL" id="QGNW01000020">
    <property type="protein sequence ID" value="RVX14892.1"/>
    <property type="molecule type" value="Genomic_DNA"/>
</dbReference>
<organism evidence="2 3">
    <name type="scientific">Vitis vinifera</name>
    <name type="common">Grape</name>
    <dbReference type="NCBI Taxonomy" id="29760"/>
    <lineage>
        <taxon>Eukaryota</taxon>
        <taxon>Viridiplantae</taxon>
        <taxon>Streptophyta</taxon>
        <taxon>Embryophyta</taxon>
        <taxon>Tracheophyta</taxon>
        <taxon>Spermatophyta</taxon>
        <taxon>Magnoliopsida</taxon>
        <taxon>eudicotyledons</taxon>
        <taxon>Gunneridae</taxon>
        <taxon>Pentapetalae</taxon>
        <taxon>rosids</taxon>
        <taxon>Vitales</taxon>
        <taxon>Vitaceae</taxon>
        <taxon>Viteae</taxon>
        <taxon>Vitis</taxon>
    </lineage>
</organism>
<name>A0A438K0Z7_VITVI</name>
<sequence length="381" mass="43781">MNLHIQLTKSHDLEPTMVTQALKDIQWRQVMSDEYDALVKNGTWELTPPNPSHNLIGCKWIFRTKRKFDGFVDRFKACLVAKGFHQRFGIYYIDTFSPVVKPTTIHVVLSLVVSRSWSLRQLDVNNVFLQGNLSENVYMSQPPGFVDQDHPTHICRLRKAIYGLKQAPRAWYQELHTFLLSSGFKNSYVDASLFVFNVDGHILYFLVYVDDIIITSNNPTMVDPFVTALTQRFSLKDLGLLTYFLGIKVVPNTHGVLLSQRCYIQDLLTQARMHEAKPVLSPMPTRDKDTFSSTSAYVVYLVIYCDHIEANQLCSNPVFHSRMKHVAIDFHFIRDQVQNNALRVAHISLADQITNALTKPLPRQRFLHLKFKIGLLSRAPS</sequence>
<dbReference type="PANTHER" id="PTHR43383">
    <property type="entry name" value="NODULIN 6"/>
    <property type="match status" value="1"/>
</dbReference>
<accession>A0A438K0Z7</accession>
<comment type="caution">
    <text evidence="2">The sequence shown here is derived from an EMBL/GenBank/DDBJ whole genome shotgun (WGS) entry which is preliminary data.</text>
</comment>
<evidence type="ECO:0000313" key="2">
    <source>
        <dbReference type="EMBL" id="RVX14892.1"/>
    </source>
</evidence>
<dbReference type="AlphaFoldDB" id="A0A438K0Z7"/>
<dbReference type="InterPro" id="IPR043502">
    <property type="entry name" value="DNA/RNA_pol_sf"/>
</dbReference>
<proteinExistence type="predicted"/>
<dbReference type="Pfam" id="PF07727">
    <property type="entry name" value="RVT_2"/>
    <property type="match status" value="1"/>
</dbReference>
<evidence type="ECO:0000313" key="3">
    <source>
        <dbReference type="Proteomes" id="UP000288805"/>
    </source>
</evidence>
<gene>
    <name evidence="2" type="primary">RE1_2640</name>
    <name evidence="2" type="ORF">CK203_011927</name>
</gene>
<dbReference type="SUPFAM" id="SSF56672">
    <property type="entry name" value="DNA/RNA polymerases"/>
    <property type="match status" value="1"/>
</dbReference>
<reference evidence="2 3" key="1">
    <citation type="journal article" date="2018" name="PLoS Genet.">
        <title>Population sequencing reveals clonal diversity and ancestral inbreeding in the grapevine cultivar Chardonnay.</title>
        <authorList>
            <person name="Roach M.J."/>
            <person name="Johnson D.L."/>
            <person name="Bohlmann J."/>
            <person name="van Vuuren H.J."/>
            <person name="Jones S.J."/>
            <person name="Pretorius I.S."/>
            <person name="Schmidt S.A."/>
            <person name="Borneman A.R."/>
        </authorList>
    </citation>
    <scope>NUCLEOTIDE SEQUENCE [LARGE SCALE GENOMIC DNA]</scope>
    <source>
        <strain evidence="3">cv. Chardonnay</strain>
        <tissue evidence="2">Leaf</tissue>
    </source>
</reference>
<feature type="domain" description="Reverse transcriptase Ty1/copia-type" evidence="1">
    <location>
        <begin position="42"/>
        <end position="283"/>
    </location>
</feature>
<evidence type="ECO:0000259" key="1">
    <source>
        <dbReference type="Pfam" id="PF07727"/>
    </source>
</evidence>
<protein>
    <submittedName>
        <fullName evidence="2">Retrovirus-related Pol polyprotein from transposon RE1</fullName>
    </submittedName>
</protein>
<dbReference type="InterPro" id="IPR013103">
    <property type="entry name" value="RVT_2"/>
</dbReference>